<dbReference type="STRING" id="1114924.SAMN05216258_1225"/>
<feature type="chain" id="PRO_5011464447" evidence="1">
    <location>
        <begin position="21"/>
        <end position="204"/>
    </location>
</feature>
<keyword evidence="3" id="KW-1185">Reference proteome</keyword>
<protein>
    <submittedName>
        <fullName evidence="2">Protein SCO1/2</fullName>
    </submittedName>
</protein>
<sequence>MSLPALFALLLLAGAAPAAAHHPGERLDEVMAEKEPAFEPTDSRRMPPLALTGAEGASVHLSGLADQIVVLSFRPDGCGAPCADQQALLQEVREAVNVTPMREMVQFLTVGGDVAPDPDGEAANWRSVMPSDETVAAAAAAFAALSSRGTEAPMVHVIDRGGRHAGIFHGAAFRRINLVLYINGRTNAPPPEPGLLDRLFGAFR</sequence>
<evidence type="ECO:0000256" key="1">
    <source>
        <dbReference type="SAM" id="SignalP"/>
    </source>
</evidence>
<dbReference type="InterPro" id="IPR036249">
    <property type="entry name" value="Thioredoxin-like_sf"/>
</dbReference>
<dbReference type="EMBL" id="FOQH01000022">
    <property type="protein sequence ID" value="SFJ25937.1"/>
    <property type="molecule type" value="Genomic_DNA"/>
</dbReference>
<dbReference type="AlphaFoldDB" id="A0A1I3PXF0"/>
<gene>
    <name evidence="2" type="ORF">SAMN05216258_1225</name>
</gene>
<accession>A0A1I3PXF0</accession>
<proteinExistence type="predicted"/>
<dbReference type="Proteomes" id="UP000199377">
    <property type="component" value="Unassembled WGS sequence"/>
</dbReference>
<name>A0A1I3PXF0_9RHOB</name>
<keyword evidence="1" id="KW-0732">Signal</keyword>
<dbReference type="SUPFAM" id="SSF52833">
    <property type="entry name" value="Thioredoxin-like"/>
    <property type="match status" value="1"/>
</dbReference>
<dbReference type="OrthoDB" id="5296507at2"/>
<reference evidence="2 3" key="1">
    <citation type="submission" date="2016-10" db="EMBL/GenBank/DDBJ databases">
        <authorList>
            <person name="de Groot N.N."/>
        </authorList>
    </citation>
    <scope>NUCLEOTIDE SEQUENCE [LARGE SCALE GENOMIC DNA]</scope>
    <source>
        <strain evidence="2 3">CGMCC 1.11030</strain>
    </source>
</reference>
<feature type="signal peptide" evidence="1">
    <location>
        <begin position="1"/>
        <end position="20"/>
    </location>
</feature>
<organism evidence="2 3">
    <name type="scientific">Albimonas pacifica</name>
    <dbReference type="NCBI Taxonomy" id="1114924"/>
    <lineage>
        <taxon>Bacteria</taxon>
        <taxon>Pseudomonadati</taxon>
        <taxon>Pseudomonadota</taxon>
        <taxon>Alphaproteobacteria</taxon>
        <taxon>Rhodobacterales</taxon>
        <taxon>Paracoccaceae</taxon>
        <taxon>Albimonas</taxon>
    </lineage>
</organism>
<evidence type="ECO:0000313" key="3">
    <source>
        <dbReference type="Proteomes" id="UP000199377"/>
    </source>
</evidence>
<dbReference type="Gene3D" id="3.40.30.10">
    <property type="entry name" value="Glutaredoxin"/>
    <property type="match status" value="1"/>
</dbReference>
<evidence type="ECO:0000313" key="2">
    <source>
        <dbReference type="EMBL" id="SFJ25937.1"/>
    </source>
</evidence>
<dbReference type="RefSeq" id="WP_092866127.1">
    <property type="nucleotide sequence ID" value="NZ_FOQH01000022.1"/>
</dbReference>